<proteinExistence type="predicted"/>
<name>A0ABU2YTP4_9ACTN</name>
<sequence length="49" mass="5159">MRSGVVRGCLTGATSSTIPGVICQFRSQPFSSECFSAEVPVTVFSSRTS</sequence>
<dbReference type="Proteomes" id="UP001180737">
    <property type="component" value="Unassembled WGS sequence"/>
</dbReference>
<dbReference type="RefSeq" id="WP_157856806.1">
    <property type="nucleotide sequence ID" value="NZ_JAVRFJ010000005.1"/>
</dbReference>
<reference evidence="1" key="1">
    <citation type="submission" date="2024-05" db="EMBL/GenBank/DDBJ databases">
        <title>30 novel species of actinomycetes from the DSMZ collection.</title>
        <authorList>
            <person name="Nouioui I."/>
        </authorList>
    </citation>
    <scope>NUCLEOTIDE SEQUENCE</scope>
    <source>
        <strain evidence="1">DSM 3412</strain>
    </source>
</reference>
<protein>
    <submittedName>
        <fullName evidence="1">Uncharacterized protein</fullName>
    </submittedName>
</protein>
<accession>A0ABU2YTP4</accession>
<dbReference type="EMBL" id="JAVRFJ010000005">
    <property type="protein sequence ID" value="MDT0567351.1"/>
    <property type="molecule type" value="Genomic_DNA"/>
</dbReference>
<comment type="caution">
    <text evidence="1">The sequence shown here is derived from an EMBL/GenBank/DDBJ whole genome shotgun (WGS) entry which is preliminary data.</text>
</comment>
<keyword evidence="2" id="KW-1185">Reference proteome</keyword>
<organism evidence="1 2">
    <name type="scientific">Streptomyces gottesmaniae</name>
    <dbReference type="NCBI Taxonomy" id="3075518"/>
    <lineage>
        <taxon>Bacteria</taxon>
        <taxon>Bacillati</taxon>
        <taxon>Actinomycetota</taxon>
        <taxon>Actinomycetes</taxon>
        <taxon>Kitasatosporales</taxon>
        <taxon>Streptomycetaceae</taxon>
        <taxon>Streptomyces</taxon>
    </lineage>
</organism>
<evidence type="ECO:0000313" key="1">
    <source>
        <dbReference type="EMBL" id="MDT0567351.1"/>
    </source>
</evidence>
<gene>
    <name evidence="1" type="ORF">RM704_07720</name>
</gene>
<evidence type="ECO:0000313" key="2">
    <source>
        <dbReference type="Proteomes" id="UP001180737"/>
    </source>
</evidence>